<protein>
    <submittedName>
        <fullName evidence="1">Uncharacterized protein</fullName>
    </submittedName>
</protein>
<dbReference type="EMBL" id="LCDO01000021">
    <property type="protein sequence ID" value="KKS55820.1"/>
    <property type="molecule type" value="Genomic_DNA"/>
</dbReference>
<dbReference type="Proteomes" id="UP000034837">
    <property type="component" value="Unassembled WGS sequence"/>
</dbReference>
<organism evidence="1 2">
    <name type="scientific">Candidatus Magasanikbacteria bacterium GW2011_GWA2_42_32</name>
    <dbReference type="NCBI Taxonomy" id="1619039"/>
    <lineage>
        <taxon>Bacteria</taxon>
        <taxon>Candidatus Magasanikiibacteriota</taxon>
    </lineage>
</organism>
<dbReference type="AlphaFoldDB" id="A0A0G1A4B7"/>
<evidence type="ECO:0000313" key="2">
    <source>
        <dbReference type="Proteomes" id="UP000034837"/>
    </source>
</evidence>
<name>A0A0G1A4B7_9BACT</name>
<comment type="caution">
    <text evidence="1">The sequence shown here is derived from an EMBL/GenBank/DDBJ whole genome shotgun (WGS) entry which is preliminary data.</text>
</comment>
<reference evidence="1 2" key="1">
    <citation type="journal article" date="2015" name="Nature">
        <title>rRNA introns, odd ribosomes, and small enigmatic genomes across a large radiation of phyla.</title>
        <authorList>
            <person name="Brown C.T."/>
            <person name="Hug L.A."/>
            <person name="Thomas B.C."/>
            <person name="Sharon I."/>
            <person name="Castelle C.J."/>
            <person name="Singh A."/>
            <person name="Wilkins M.J."/>
            <person name="Williams K.H."/>
            <person name="Banfield J.F."/>
        </authorList>
    </citation>
    <scope>NUCLEOTIDE SEQUENCE [LARGE SCALE GENOMIC DNA]</scope>
</reference>
<sequence length="234" mass="26916">MHRFLVTETTKYGDDHICVAGALFRKGKYVGRKRLYLLSDKTRNSTYPRRGQVGVAQMLEIAELQEGVVSTGLKDASEHYPREARLEDLTVRRDKMRLVNVSGESTPEIIDMFRQDLPPWFDLQKYLPNFVVKRSRKIFCSRGLDFSKIESLFYFSFPVADISFSEMEGDDYLEFDDMRIKIISDSHNATDYRELLSQNPGTAVACIGISQYFGDATSVADNGYYLLCNEIYFI</sequence>
<accession>A0A0G1A4B7</accession>
<gene>
    <name evidence="1" type="ORF">UV20_C0021G0001</name>
</gene>
<evidence type="ECO:0000313" key="1">
    <source>
        <dbReference type="EMBL" id="KKS55820.1"/>
    </source>
</evidence>
<proteinExistence type="predicted"/>